<evidence type="ECO:0000256" key="1">
    <source>
        <dbReference type="SAM" id="Coils"/>
    </source>
</evidence>
<name>A0A1G7P7C3_9RHOB</name>
<evidence type="ECO:0000313" key="3">
    <source>
        <dbReference type="EMBL" id="SDF82168.1"/>
    </source>
</evidence>
<protein>
    <submittedName>
        <fullName evidence="3">Uncharacterized protein</fullName>
    </submittedName>
</protein>
<feature type="signal peptide" evidence="2">
    <location>
        <begin position="1"/>
        <end position="22"/>
    </location>
</feature>
<keyword evidence="4" id="KW-1185">Reference proteome</keyword>
<keyword evidence="2" id="KW-0732">Signal</keyword>
<reference evidence="4" key="1">
    <citation type="submission" date="2016-10" db="EMBL/GenBank/DDBJ databases">
        <authorList>
            <person name="Varghese N."/>
            <person name="Submissions S."/>
        </authorList>
    </citation>
    <scope>NUCLEOTIDE SEQUENCE [LARGE SCALE GENOMIC DNA]</scope>
    <source>
        <strain evidence="4">DSM 16477</strain>
    </source>
</reference>
<organism evidence="3 4">
    <name type="scientific">Sulfitobacter delicatus</name>
    <dbReference type="NCBI Taxonomy" id="218672"/>
    <lineage>
        <taxon>Bacteria</taxon>
        <taxon>Pseudomonadati</taxon>
        <taxon>Pseudomonadota</taxon>
        <taxon>Alphaproteobacteria</taxon>
        <taxon>Rhodobacterales</taxon>
        <taxon>Roseobacteraceae</taxon>
        <taxon>Sulfitobacter</taxon>
    </lineage>
</organism>
<feature type="chain" id="PRO_5011603132" evidence="2">
    <location>
        <begin position="23"/>
        <end position="348"/>
    </location>
</feature>
<dbReference type="AlphaFoldDB" id="A0A1G7P7C3"/>
<gene>
    <name evidence="3" type="ORF">SAMN04489759_103246</name>
</gene>
<dbReference type="EMBL" id="FNBP01000003">
    <property type="protein sequence ID" value="SDF82168.1"/>
    <property type="molecule type" value="Genomic_DNA"/>
</dbReference>
<evidence type="ECO:0000313" key="4">
    <source>
        <dbReference type="Proteomes" id="UP000199399"/>
    </source>
</evidence>
<proteinExistence type="predicted"/>
<evidence type="ECO:0000256" key="2">
    <source>
        <dbReference type="SAM" id="SignalP"/>
    </source>
</evidence>
<dbReference type="RefSeq" id="WP_093740809.1">
    <property type="nucleotide sequence ID" value="NZ_FNBP01000003.1"/>
</dbReference>
<sequence length="348" mass="38371">MRITKALVSSFLAMTLAAPVLANPNEAPDFTVELARQLGMPTSAVNKVEKMGEDLTREGLTAHYFTAFEAEVSSMREMFAKVDGGDGYVVVQKVLDTGDRIPVIGNVLGAYEENGWEVRVNIEDVQMPGGRPMNSFRSGNTIVMQAGTDKLEAFLKQRDEALETAQELKLAEMERKAEQDALARDLERKQKEAKAKAAAKAEEERRLYEKKVEATRIAERDKADAMLMSLFSMDKAPELELTYGGIRAPATVEMVRADESMVEMKATFELGMGKTYTTDVKFNLSHEENTLRMGIPQVKNWRGGSNLCTIISEPNTEGGFILFSDTANFGSCGLELLVKGLDISKSEG</sequence>
<keyword evidence="1" id="KW-0175">Coiled coil</keyword>
<dbReference type="Proteomes" id="UP000199399">
    <property type="component" value="Unassembled WGS sequence"/>
</dbReference>
<accession>A0A1G7P7C3</accession>
<feature type="coiled-coil region" evidence="1">
    <location>
        <begin position="151"/>
        <end position="218"/>
    </location>
</feature>